<feature type="domain" description="TonB-dependent receptor-like beta-barrel" evidence="13">
    <location>
        <begin position="289"/>
        <end position="720"/>
    </location>
</feature>
<keyword evidence="6 11" id="KW-0798">TonB box</keyword>
<dbReference type="PROSITE" id="PS52016">
    <property type="entry name" value="TONB_DEPENDENT_REC_3"/>
    <property type="match status" value="1"/>
</dbReference>
<reference evidence="15 16" key="1">
    <citation type="submission" date="2019-01" db="EMBL/GenBank/DDBJ databases">
        <authorList>
            <person name="Chen W.-M."/>
        </authorList>
    </citation>
    <scope>NUCLEOTIDE SEQUENCE [LARGE SCALE GENOMIC DNA]</scope>
    <source>
        <strain evidence="15 16">KYPY4</strain>
    </source>
</reference>
<evidence type="ECO:0000256" key="3">
    <source>
        <dbReference type="ARBA" id="ARBA00022448"/>
    </source>
</evidence>
<dbReference type="Pfam" id="PF07715">
    <property type="entry name" value="Plug"/>
    <property type="match status" value="1"/>
</dbReference>
<dbReference type="Gene3D" id="2.170.130.10">
    <property type="entry name" value="TonB-dependent receptor, plug domain"/>
    <property type="match status" value="1"/>
</dbReference>
<dbReference type="InterPro" id="IPR000531">
    <property type="entry name" value="Beta-barrel_TonB"/>
</dbReference>
<feature type="region of interest" description="Disordered" evidence="12">
    <location>
        <begin position="230"/>
        <end position="250"/>
    </location>
</feature>
<evidence type="ECO:0000256" key="5">
    <source>
        <dbReference type="ARBA" id="ARBA00022692"/>
    </source>
</evidence>
<dbReference type="CDD" id="cd01347">
    <property type="entry name" value="ligand_gated_channel"/>
    <property type="match status" value="1"/>
</dbReference>
<keyword evidence="8 15" id="KW-0675">Receptor</keyword>
<evidence type="ECO:0000259" key="14">
    <source>
        <dbReference type="Pfam" id="PF07715"/>
    </source>
</evidence>
<sequence>MVACALGGAAWAQTAPAPAPAPAASAANPSAPAPARAASAPPAAQVPAPAAAPAADAPQQIVVEGRGLNDADIRRDATVGMTVVGRDELDQHGDTSVLDVLQRLPGISLDGDMPRLRGLGGGYTLILINGEPAPPGFSLDQLAPGDIERIEVIKGPTAEQGGVAGSINVILRSAPKLRTREVRAALGYRALSPQGSTTLSWGDRIGAIGFQVPLTAYTWANAGEGRVERVSRPVGSTRREDRVSSQDEWRGGGVNFTPRLDWKLSDTDTLNTQLFLQRNESRNLTRRGTEVLVGTPVTTVAERSASRGTWEMQRLQGQWVHKQADGGRLEIKGSAQSTLSRSWGQWQGRNALGAQTAQRDSLNGQRERRLSQSGRWRQPFGETHTLLAGWEVEERHRRELRRLFEDYGSGANERRDGSLGRPYVAEVLRQVVYAQDEWLPDPAWSVVAGFRGERQRSTVTGQGEHVEASHGALLPIAHVRYAFDARSKRVLRVSASQSLRAPDASLLLSRYSFNGNYERDQANTPLAADSAGNPGLQPEKATAFELAFETQLPAGGVLSLGAFHRQIDQLIRRRIALESVPEAPVPRWVSRPANIGTARSTGFEFEIKGRARELLAGWPGPASALQLRASLSLYRSAVEQIDDPDARLEGQPPWQATLGFDDRVARTGISYGASFSMTPSFSTAQTDRQRIWRSAVRRLDAFVAWRVDGQLQFRLAANNLFPIDAVSRSSVADLDGFTASTASRRSAVAQVTANAVLRF</sequence>
<feature type="region of interest" description="Disordered" evidence="12">
    <location>
        <begin position="353"/>
        <end position="375"/>
    </location>
</feature>
<feature type="domain" description="TonB-dependent receptor plug" evidence="14">
    <location>
        <begin position="75"/>
        <end position="159"/>
    </location>
</feature>
<evidence type="ECO:0000256" key="1">
    <source>
        <dbReference type="ARBA" id="ARBA00004571"/>
    </source>
</evidence>
<evidence type="ECO:0000256" key="7">
    <source>
        <dbReference type="ARBA" id="ARBA00023136"/>
    </source>
</evidence>
<protein>
    <submittedName>
        <fullName evidence="15">TonB-dependent receptor</fullName>
    </submittedName>
</protein>
<evidence type="ECO:0000256" key="8">
    <source>
        <dbReference type="ARBA" id="ARBA00023170"/>
    </source>
</evidence>
<dbReference type="InterPro" id="IPR036942">
    <property type="entry name" value="Beta-barrel_TonB_sf"/>
</dbReference>
<name>A0A437RF75_9BURK</name>
<keyword evidence="3 10" id="KW-0813">Transport</keyword>
<evidence type="ECO:0000256" key="6">
    <source>
        <dbReference type="ARBA" id="ARBA00023077"/>
    </source>
</evidence>
<dbReference type="Gene3D" id="2.40.170.20">
    <property type="entry name" value="TonB-dependent receptor, beta-barrel domain"/>
    <property type="match status" value="1"/>
</dbReference>
<dbReference type="SUPFAM" id="SSF56935">
    <property type="entry name" value="Porins"/>
    <property type="match status" value="1"/>
</dbReference>
<feature type="compositionally biased region" description="Polar residues" evidence="12">
    <location>
        <begin position="353"/>
        <end position="364"/>
    </location>
</feature>
<keyword evidence="9 10" id="KW-0998">Cell outer membrane</keyword>
<evidence type="ECO:0000313" key="15">
    <source>
        <dbReference type="EMBL" id="RVU45401.1"/>
    </source>
</evidence>
<evidence type="ECO:0000256" key="10">
    <source>
        <dbReference type="PROSITE-ProRule" id="PRU01360"/>
    </source>
</evidence>
<keyword evidence="4 10" id="KW-1134">Transmembrane beta strand</keyword>
<comment type="subcellular location">
    <subcellularLocation>
        <location evidence="1 10">Cell outer membrane</location>
        <topology evidence="1 10">Multi-pass membrane protein</topology>
    </subcellularLocation>
</comment>
<evidence type="ECO:0000256" key="11">
    <source>
        <dbReference type="RuleBase" id="RU003357"/>
    </source>
</evidence>
<organism evidence="15 16">
    <name type="scientific">Rubrivivax rivuli</name>
    <dbReference type="NCBI Taxonomy" id="1862385"/>
    <lineage>
        <taxon>Bacteria</taxon>
        <taxon>Pseudomonadati</taxon>
        <taxon>Pseudomonadota</taxon>
        <taxon>Betaproteobacteria</taxon>
        <taxon>Burkholderiales</taxon>
        <taxon>Sphaerotilaceae</taxon>
        <taxon>Rubrivivax</taxon>
    </lineage>
</organism>
<comment type="similarity">
    <text evidence="2 10 11">Belongs to the TonB-dependent receptor family.</text>
</comment>
<evidence type="ECO:0000256" key="9">
    <source>
        <dbReference type="ARBA" id="ARBA00023237"/>
    </source>
</evidence>
<evidence type="ECO:0000256" key="12">
    <source>
        <dbReference type="SAM" id="MobiDB-lite"/>
    </source>
</evidence>
<dbReference type="EMBL" id="SACR01000004">
    <property type="protein sequence ID" value="RVU45401.1"/>
    <property type="molecule type" value="Genomic_DNA"/>
</dbReference>
<dbReference type="InterPro" id="IPR037066">
    <property type="entry name" value="Plug_dom_sf"/>
</dbReference>
<keyword evidence="7 10" id="KW-0472">Membrane</keyword>
<dbReference type="Proteomes" id="UP000285575">
    <property type="component" value="Unassembled WGS sequence"/>
</dbReference>
<keyword evidence="5 10" id="KW-0812">Transmembrane</keyword>
<dbReference type="PANTHER" id="PTHR40980">
    <property type="entry name" value="PLUG DOMAIN-CONTAINING PROTEIN"/>
    <property type="match status" value="1"/>
</dbReference>
<accession>A0A437RF75</accession>
<dbReference type="RefSeq" id="WP_128229499.1">
    <property type="nucleotide sequence ID" value="NZ_SACR01000004.1"/>
</dbReference>
<dbReference type="OrthoDB" id="8671598at2"/>
<dbReference type="GO" id="GO:0009279">
    <property type="term" value="C:cell outer membrane"/>
    <property type="evidence" value="ECO:0007669"/>
    <property type="project" value="UniProtKB-SubCell"/>
</dbReference>
<evidence type="ECO:0000256" key="2">
    <source>
        <dbReference type="ARBA" id="ARBA00009810"/>
    </source>
</evidence>
<evidence type="ECO:0000313" key="16">
    <source>
        <dbReference type="Proteomes" id="UP000285575"/>
    </source>
</evidence>
<dbReference type="InterPro" id="IPR039426">
    <property type="entry name" value="TonB-dep_rcpt-like"/>
</dbReference>
<evidence type="ECO:0000256" key="4">
    <source>
        <dbReference type="ARBA" id="ARBA00022452"/>
    </source>
</evidence>
<dbReference type="PANTHER" id="PTHR40980:SF4">
    <property type="entry name" value="TONB-DEPENDENT RECEPTOR-LIKE BETA-BARREL DOMAIN-CONTAINING PROTEIN"/>
    <property type="match status" value="1"/>
</dbReference>
<feature type="region of interest" description="Disordered" evidence="12">
    <location>
        <begin position="15"/>
        <end position="58"/>
    </location>
</feature>
<dbReference type="AlphaFoldDB" id="A0A437RF75"/>
<dbReference type="InterPro" id="IPR012910">
    <property type="entry name" value="Plug_dom"/>
</dbReference>
<keyword evidence="16" id="KW-1185">Reference proteome</keyword>
<proteinExistence type="inferred from homology"/>
<comment type="caution">
    <text evidence="15">The sequence shown here is derived from an EMBL/GenBank/DDBJ whole genome shotgun (WGS) entry which is preliminary data.</text>
</comment>
<dbReference type="Pfam" id="PF00593">
    <property type="entry name" value="TonB_dep_Rec_b-barrel"/>
    <property type="match status" value="1"/>
</dbReference>
<evidence type="ECO:0000259" key="13">
    <source>
        <dbReference type="Pfam" id="PF00593"/>
    </source>
</evidence>
<gene>
    <name evidence="15" type="ORF">EOE66_14850</name>
</gene>